<organism evidence="1 2">
    <name type="scientific">Candidatus Nomurabacteria bacterium GW2011_GWA2_43_15</name>
    <dbReference type="NCBI Taxonomy" id="1618738"/>
    <lineage>
        <taxon>Bacteria</taxon>
        <taxon>Candidatus Nomuraibacteriota</taxon>
    </lineage>
</organism>
<dbReference type="InterPro" id="IPR025984">
    <property type="entry name" value="DCTPP"/>
</dbReference>
<reference evidence="1 2" key="1">
    <citation type="journal article" date="2015" name="Nature">
        <title>rRNA introns, odd ribosomes, and small enigmatic genomes across a large radiation of phyla.</title>
        <authorList>
            <person name="Brown C.T."/>
            <person name="Hug L.A."/>
            <person name="Thomas B.C."/>
            <person name="Sharon I."/>
            <person name="Castelle C.J."/>
            <person name="Singh A."/>
            <person name="Wilkins M.J."/>
            <person name="Williams K.H."/>
            <person name="Banfield J.F."/>
        </authorList>
    </citation>
    <scope>NUCLEOTIDE SEQUENCE [LARGE SCALE GENOMIC DNA]</scope>
</reference>
<dbReference type="SUPFAM" id="SSF101386">
    <property type="entry name" value="all-alpha NTP pyrophosphatases"/>
    <property type="match status" value="1"/>
</dbReference>
<dbReference type="Gene3D" id="1.10.287.1080">
    <property type="entry name" value="MazG-like"/>
    <property type="match status" value="1"/>
</dbReference>
<proteinExistence type="predicted"/>
<dbReference type="InterPro" id="IPR052555">
    <property type="entry name" value="dCTP_Pyrophosphatase"/>
</dbReference>
<protein>
    <recommendedName>
        <fullName evidence="3">MazG nucleotide pyrophosphohydrolase</fullName>
    </recommendedName>
</protein>
<gene>
    <name evidence="1" type="ORF">UV76_C0011G0025</name>
</gene>
<dbReference type="STRING" id="1618738.UV76_C0011G0025"/>
<dbReference type="PIRSF" id="PIRSF029826">
    <property type="entry name" value="UCP029826_pph"/>
    <property type="match status" value="1"/>
</dbReference>
<dbReference type="PATRIC" id="fig|1618738.3.peg.544"/>
<dbReference type="EMBL" id="LCFS01000011">
    <property type="protein sequence ID" value="KKT00353.1"/>
    <property type="molecule type" value="Genomic_DNA"/>
</dbReference>
<evidence type="ECO:0000313" key="1">
    <source>
        <dbReference type="EMBL" id="KKT00353.1"/>
    </source>
</evidence>
<dbReference type="GO" id="GO:0009143">
    <property type="term" value="P:nucleoside triphosphate catabolic process"/>
    <property type="evidence" value="ECO:0007669"/>
    <property type="project" value="InterPro"/>
</dbReference>
<evidence type="ECO:0008006" key="3">
    <source>
        <dbReference type="Google" id="ProtNLM"/>
    </source>
</evidence>
<accession>A0A0G1DS03</accession>
<dbReference type="CDD" id="cd11537">
    <property type="entry name" value="NTP-PPase_RS21-C6_like"/>
    <property type="match status" value="1"/>
</dbReference>
<evidence type="ECO:0000313" key="2">
    <source>
        <dbReference type="Proteomes" id="UP000034646"/>
    </source>
</evidence>
<comment type="caution">
    <text evidence="1">The sequence shown here is derived from an EMBL/GenBank/DDBJ whole genome shotgun (WGS) entry which is preliminary data.</text>
</comment>
<dbReference type="GO" id="GO:0047429">
    <property type="term" value="F:nucleoside triphosphate diphosphatase activity"/>
    <property type="evidence" value="ECO:0007669"/>
    <property type="project" value="InterPro"/>
</dbReference>
<name>A0A0G1DS03_9BACT</name>
<sequence length="130" mass="15482">MKKYEKHVKKYLEERDWDKLRPADLAKSISIEAAELLELFQWTNQSLAEVKKDKVKLEMIKKELADVLIFCLEMSVLLGLDAGKIFMEKMKKVKLKYPARLFKGKYNDTDPGSDNDIYWKIKKEHRMKRE</sequence>
<dbReference type="AlphaFoldDB" id="A0A0G1DS03"/>
<dbReference type="PANTHER" id="PTHR46523">
    <property type="entry name" value="DCTP PYROPHOSPHATASE 1"/>
    <property type="match status" value="1"/>
</dbReference>
<dbReference type="Pfam" id="PF12643">
    <property type="entry name" value="MazG-like"/>
    <property type="match status" value="1"/>
</dbReference>
<dbReference type="PANTHER" id="PTHR46523:SF1">
    <property type="entry name" value="DCTP PYROPHOSPHATASE 1"/>
    <property type="match status" value="1"/>
</dbReference>
<dbReference type="Proteomes" id="UP000034646">
    <property type="component" value="Unassembled WGS sequence"/>
</dbReference>